<dbReference type="EMBL" id="BSOG01000005">
    <property type="protein sequence ID" value="GLR14687.1"/>
    <property type="molecule type" value="Genomic_DNA"/>
</dbReference>
<sequence>MGASAALALALDSIISSISLQIMRRVMALSSLTWLHRATGAASALLYLMLDRLDERAAPT</sequence>
<name>A0ABQ5YI54_9NEIS</name>
<dbReference type="Proteomes" id="UP001156706">
    <property type="component" value="Unassembled WGS sequence"/>
</dbReference>
<evidence type="ECO:0000313" key="1">
    <source>
        <dbReference type="EMBL" id="GLR14687.1"/>
    </source>
</evidence>
<gene>
    <name evidence="1" type="ORF">GCM10007907_34770</name>
</gene>
<evidence type="ECO:0000313" key="2">
    <source>
        <dbReference type="Proteomes" id="UP001156706"/>
    </source>
</evidence>
<organism evidence="1 2">
    <name type="scientific">Chitinimonas prasina</name>
    <dbReference type="NCBI Taxonomy" id="1434937"/>
    <lineage>
        <taxon>Bacteria</taxon>
        <taxon>Pseudomonadati</taxon>
        <taxon>Pseudomonadota</taxon>
        <taxon>Betaproteobacteria</taxon>
        <taxon>Neisseriales</taxon>
        <taxon>Chitinibacteraceae</taxon>
        <taxon>Chitinimonas</taxon>
    </lineage>
</organism>
<comment type="caution">
    <text evidence="1">The sequence shown here is derived from an EMBL/GenBank/DDBJ whole genome shotgun (WGS) entry which is preliminary data.</text>
</comment>
<keyword evidence="2" id="KW-1185">Reference proteome</keyword>
<proteinExistence type="predicted"/>
<reference evidence="2" key="1">
    <citation type="journal article" date="2019" name="Int. J. Syst. Evol. Microbiol.">
        <title>The Global Catalogue of Microorganisms (GCM) 10K type strain sequencing project: providing services to taxonomists for standard genome sequencing and annotation.</title>
        <authorList>
            <consortium name="The Broad Institute Genomics Platform"/>
            <consortium name="The Broad Institute Genome Sequencing Center for Infectious Disease"/>
            <person name="Wu L."/>
            <person name="Ma J."/>
        </authorList>
    </citation>
    <scope>NUCLEOTIDE SEQUENCE [LARGE SCALE GENOMIC DNA]</scope>
    <source>
        <strain evidence="2">NBRC 110044</strain>
    </source>
</reference>
<protein>
    <submittedName>
        <fullName evidence="1">Uncharacterized protein</fullName>
    </submittedName>
</protein>
<accession>A0ABQ5YI54</accession>